<sequence length="261" mass="27858">MGLPERRHAPPTSGADAHGDGEDDGSEPPLSPRESEAGSLSDASSADSAFSLPSAEVRVGGYLQLVGESAGAADRLDAAIGAMLGLRKALNASSAVPQNVARRLTVVTSQLYRGASEACFSITELSRLAVRFARGLIVSEELGRLQAEVDRRGAERDAARLRALEAERKFRVTAAALQRWRGDIASFRWQRLITKALSRHTLRVVQRRLASLRSRIARQAKLLQATKQRLAAAKRVITVAAEHDLAGVVAAAAAAQAEPRA</sequence>
<dbReference type="AlphaFoldDB" id="A0A5A8ECX8"/>
<gene>
    <name evidence="2" type="ORF">FNF27_03342</name>
</gene>
<evidence type="ECO:0000256" key="1">
    <source>
        <dbReference type="SAM" id="MobiDB-lite"/>
    </source>
</evidence>
<accession>A0A5A8ECX8</accession>
<feature type="compositionally biased region" description="Low complexity" evidence="1">
    <location>
        <begin position="37"/>
        <end position="47"/>
    </location>
</feature>
<dbReference type="Proteomes" id="UP000322899">
    <property type="component" value="Unassembled WGS sequence"/>
</dbReference>
<protein>
    <submittedName>
        <fullName evidence="2">Uncharacterized protein</fullName>
    </submittedName>
</protein>
<proteinExistence type="predicted"/>
<comment type="caution">
    <text evidence="2">The sequence shown here is derived from an EMBL/GenBank/DDBJ whole genome shotgun (WGS) entry which is preliminary data.</text>
</comment>
<name>A0A5A8ECX8_CAFRO</name>
<organism evidence="2 3">
    <name type="scientific">Cafeteria roenbergensis</name>
    <name type="common">Marine flagellate</name>
    <dbReference type="NCBI Taxonomy" id="33653"/>
    <lineage>
        <taxon>Eukaryota</taxon>
        <taxon>Sar</taxon>
        <taxon>Stramenopiles</taxon>
        <taxon>Bigyra</taxon>
        <taxon>Opalozoa</taxon>
        <taxon>Bicosoecida</taxon>
        <taxon>Cafeteriaceae</taxon>
        <taxon>Cafeteria</taxon>
    </lineage>
</organism>
<evidence type="ECO:0000313" key="2">
    <source>
        <dbReference type="EMBL" id="KAA0175044.1"/>
    </source>
</evidence>
<dbReference type="OrthoDB" id="10642597at2759"/>
<dbReference type="EMBL" id="VLTO01000016">
    <property type="protein sequence ID" value="KAA0175044.1"/>
    <property type="molecule type" value="Genomic_DNA"/>
</dbReference>
<reference evidence="2 3" key="1">
    <citation type="submission" date="2019-07" db="EMBL/GenBank/DDBJ databases">
        <title>Genomes of Cafeteria roenbergensis.</title>
        <authorList>
            <person name="Fischer M.G."/>
            <person name="Hackl T."/>
            <person name="Roman M."/>
        </authorList>
    </citation>
    <scope>NUCLEOTIDE SEQUENCE [LARGE SCALE GENOMIC DNA]</scope>
    <source>
        <strain evidence="2 3">E4-10P</strain>
    </source>
</reference>
<evidence type="ECO:0000313" key="3">
    <source>
        <dbReference type="Proteomes" id="UP000322899"/>
    </source>
</evidence>
<feature type="region of interest" description="Disordered" evidence="1">
    <location>
        <begin position="1"/>
        <end position="47"/>
    </location>
</feature>